<evidence type="ECO:0000256" key="1">
    <source>
        <dbReference type="SAM" id="Coils"/>
    </source>
</evidence>
<evidence type="ECO:0000313" key="2">
    <source>
        <dbReference type="EMBL" id="CAL6045235.1"/>
    </source>
</evidence>
<keyword evidence="1" id="KW-0175">Coiled coil</keyword>
<proteinExistence type="predicted"/>
<organism evidence="2 3">
    <name type="scientific">Hexamita inflata</name>
    <dbReference type="NCBI Taxonomy" id="28002"/>
    <lineage>
        <taxon>Eukaryota</taxon>
        <taxon>Metamonada</taxon>
        <taxon>Diplomonadida</taxon>
        <taxon>Hexamitidae</taxon>
        <taxon>Hexamitinae</taxon>
        <taxon>Hexamita</taxon>
    </lineage>
</organism>
<accession>A0ABP1JRT2</accession>
<keyword evidence="3" id="KW-1185">Reference proteome</keyword>
<comment type="caution">
    <text evidence="2">The sequence shown here is derived from an EMBL/GenBank/DDBJ whole genome shotgun (WGS) entry which is preliminary data.</text>
</comment>
<reference evidence="2 3" key="1">
    <citation type="submission" date="2024-07" db="EMBL/GenBank/DDBJ databases">
        <authorList>
            <person name="Akdeniz Z."/>
        </authorList>
    </citation>
    <scope>NUCLEOTIDE SEQUENCE [LARGE SCALE GENOMIC DNA]</scope>
</reference>
<dbReference type="Proteomes" id="UP001642409">
    <property type="component" value="Unassembled WGS sequence"/>
</dbReference>
<sequence length="777" mass="90452">MDKTNPFIFEYNPERYQKFKEEKREFRRSVTQSQCSARASMIQSHYQLPPQKQKVVQQVEKVIEKCPSPVVNKPLELSAISNKYQDQLKQYAYYRNKSSSAQSTDRLNSLSLANTSVNFNNSRILPESQCSTRFQTQPSSTSSRFDRKNYVKQQKAVVFTLSAAAQNVQEMNQRENEIAQLTKEVEQQEKEIETQMQQLDAEVDNINQQTYQLQNEEQKLGLLIDQLQTREIFSKQSVQEQIQRLNRSSALLETSLIFRDLFLKISKITEYKIIGEELENEIKLRNQLLDLQGVRELVDSNGNLNKIFTYRSEYSLLTTPPFIDFALKNCNFCSHKQKYSTNGVALDFDFLNMQSEIIQKLQKLTGIGQIPDNYYKSQILKSYKPSDNKMRLLENDVSNKRYTVRKAIVKLKNMGFMDKIRVKDPNNLSPTMDNAQSILLYPVFCEHLKVISSTSKLFQPKTQQLLQTLYNQSSPHVINAISLLKRAYSSAISPFNNFSDCVAALEKFHENVVNVNNDLYVAVDNLSEKQQQLEKVKQSVQLITVLQKKKASLQEQIEQLVLEMNKTIGFYVPLKQKDNIQENELEIQALKQLNDYKYEGNIHFKGIQTKATKNLAYDKHQFQSSVHMELQILSDQQAYLELAIKNLAGSSMMSKQDALNYSVDSIMKMVEEFSNKADIFYRTQNQEIIFQARKQLQKQFLNNQAQINLEKLMSKNNKSETEQKIQIIESEPKILTQKVKTDSRHIVQKKKTQVQLSLLKILKEKKQEEDKKEYFFE</sequence>
<protein>
    <submittedName>
        <fullName evidence="2">Hypothetical_protein</fullName>
    </submittedName>
</protein>
<feature type="coiled-coil region" evidence="1">
    <location>
        <begin position="164"/>
        <end position="255"/>
    </location>
</feature>
<gene>
    <name evidence="2" type="ORF">HINF_LOCUS40938</name>
</gene>
<dbReference type="EMBL" id="CAXDID020000163">
    <property type="protein sequence ID" value="CAL6045235.1"/>
    <property type="molecule type" value="Genomic_DNA"/>
</dbReference>
<evidence type="ECO:0000313" key="3">
    <source>
        <dbReference type="Proteomes" id="UP001642409"/>
    </source>
</evidence>
<name>A0ABP1JRT2_9EUKA</name>